<organism evidence="1 2">
    <name type="scientific">Legionella shakespearei DSM 23087</name>
    <dbReference type="NCBI Taxonomy" id="1122169"/>
    <lineage>
        <taxon>Bacteria</taxon>
        <taxon>Pseudomonadati</taxon>
        <taxon>Pseudomonadota</taxon>
        <taxon>Gammaproteobacteria</taxon>
        <taxon>Legionellales</taxon>
        <taxon>Legionellaceae</taxon>
        <taxon>Legionella</taxon>
    </lineage>
</organism>
<gene>
    <name evidence="1" type="ORF">Lsha_2127</name>
</gene>
<proteinExistence type="predicted"/>
<evidence type="ECO:0000313" key="2">
    <source>
        <dbReference type="Proteomes" id="UP000054600"/>
    </source>
</evidence>
<dbReference type="EMBL" id="LNYW01000057">
    <property type="protein sequence ID" value="KTD58149.1"/>
    <property type="molecule type" value="Genomic_DNA"/>
</dbReference>
<evidence type="ECO:0000313" key="1">
    <source>
        <dbReference type="EMBL" id="KTD58149.1"/>
    </source>
</evidence>
<dbReference type="Proteomes" id="UP000054600">
    <property type="component" value="Unassembled WGS sequence"/>
</dbReference>
<name>A0A0W0YMR4_9GAMM</name>
<sequence>MVSPLPGSSPHTMFQTESTTTQSPKVIDINLVNKIVITKCATYQTCRIFFLGSPKNPLELRINNKDCFFSAEIMKPLDYRSYRSQRVNYVIYTSQQDTKKFAHISQTTPDSRAIMGLFLATIREYRENVLEGLNRAECISVINELNVQLFDFMNQLIQNDKEGTRTHELEEFIAVVRKAQGFTPEKTEKNNMNPYHHHF</sequence>
<reference evidence="1 2" key="1">
    <citation type="submission" date="2015-11" db="EMBL/GenBank/DDBJ databases">
        <title>Genomic analysis of 38 Legionella species identifies large and diverse effector repertoires.</title>
        <authorList>
            <person name="Burstein D."/>
            <person name="Amaro F."/>
            <person name="Zusman T."/>
            <person name="Lifshitz Z."/>
            <person name="Cohen O."/>
            <person name="Gilbert J.A."/>
            <person name="Pupko T."/>
            <person name="Shuman H.A."/>
            <person name="Segal G."/>
        </authorList>
    </citation>
    <scope>NUCLEOTIDE SEQUENCE [LARGE SCALE GENOMIC DNA]</scope>
    <source>
        <strain evidence="1 2">ATCC 49655</strain>
    </source>
</reference>
<keyword evidence="2" id="KW-1185">Reference proteome</keyword>
<comment type="caution">
    <text evidence="1">The sequence shown here is derived from an EMBL/GenBank/DDBJ whole genome shotgun (WGS) entry which is preliminary data.</text>
</comment>
<dbReference type="PATRIC" id="fig|1122169.6.peg.2440"/>
<protein>
    <submittedName>
        <fullName evidence="1">Uncharacterized protein</fullName>
    </submittedName>
</protein>
<accession>A0A0W0YMR4</accession>
<dbReference type="AlphaFoldDB" id="A0A0W0YMR4"/>